<gene>
    <name evidence="5" type="ORF">PV10_04472</name>
</gene>
<dbReference type="Proteomes" id="UP000054302">
    <property type="component" value="Unassembled WGS sequence"/>
</dbReference>
<name>A0A0D1ZHE8_EXOME</name>
<dbReference type="VEuPathDB" id="FungiDB:PV10_04472"/>
<keyword evidence="3" id="KW-0813">Transport</keyword>
<comment type="subcellular location">
    <subcellularLocation>
        <location evidence="1">Nucleus</location>
    </subcellularLocation>
</comment>
<dbReference type="GeneID" id="27322317"/>
<evidence type="ECO:0000256" key="3">
    <source>
        <dbReference type="ARBA" id="ARBA00022448"/>
    </source>
</evidence>
<reference evidence="5 6" key="1">
    <citation type="submission" date="2015-01" db="EMBL/GenBank/DDBJ databases">
        <title>The Genome Sequence of Exophiala mesophila CBS40295.</title>
        <authorList>
            <consortium name="The Broad Institute Genomics Platform"/>
            <person name="Cuomo C."/>
            <person name="de Hoog S."/>
            <person name="Gorbushina A."/>
            <person name="Stielow B."/>
            <person name="Teixiera M."/>
            <person name="Abouelleil A."/>
            <person name="Chapman S.B."/>
            <person name="Priest M."/>
            <person name="Young S.K."/>
            <person name="Wortman J."/>
            <person name="Nusbaum C."/>
            <person name="Birren B."/>
        </authorList>
    </citation>
    <scope>NUCLEOTIDE SEQUENCE [LARGE SCALE GENOMIC DNA]</scope>
    <source>
        <strain evidence="5 6">CBS 40295</strain>
    </source>
</reference>
<dbReference type="GO" id="GO:0017056">
    <property type="term" value="F:structural constituent of nuclear pore"/>
    <property type="evidence" value="ECO:0007669"/>
    <property type="project" value="TreeGrafter"/>
</dbReference>
<evidence type="ECO:0000256" key="1">
    <source>
        <dbReference type="ARBA" id="ARBA00004123"/>
    </source>
</evidence>
<comment type="similarity">
    <text evidence="2">Belongs to the NUP186/NUP192/NUP205 family.</text>
</comment>
<dbReference type="GO" id="GO:0044611">
    <property type="term" value="C:nuclear pore inner ring"/>
    <property type="evidence" value="ECO:0007669"/>
    <property type="project" value="TreeGrafter"/>
</dbReference>
<dbReference type="PANTHER" id="PTHR31344:SF0">
    <property type="entry name" value="NUCLEAR PORE COMPLEX PROTEIN NUP205"/>
    <property type="match status" value="1"/>
</dbReference>
<protein>
    <submittedName>
        <fullName evidence="5">Uncharacterized protein</fullName>
    </submittedName>
</protein>
<dbReference type="STRING" id="212818.A0A0D1ZHE8"/>
<dbReference type="GO" id="GO:0006999">
    <property type="term" value="P:nuclear pore organization"/>
    <property type="evidence" value="ECO:0007669"/>
    <property type="project" value="TreeGrafter"/>
</dbReference>
<evidence type="ECO:0000256" key="4">
    <source>
        <dbReference type="ARBA" id="ARBA00023242"/>
    </source>
</evidence>
<keyword evidence="4" id="KW-0539">Nucleus</keyword>
<dbReference type="EMBL" id="KN847522">
    <property type="protein sequence ID" value="KIV93244.1"/>
    <property type="molecule type" value="Genomic_DNA"/>
</dbReference>
<dbReference type="OrthoDB" id="2019644at2759"/>
<evidence type="ECO:0000313" key="6">
    <source>
        <dbReference type="Proteomes" id="UP000054302"/>
    </source>
</evidence>
<organism evidence="5 6">
    <name type="scientific">Exophiala mesophila</name>
    <name type="common">Black yeast-like fungus</name>
    <dbReference type="NCBI Taxonomy" id="212818"/>
    <lineage>
        <taxon>Eukaryota</taxon>
        <taxon>Fungi</taxon>
        <taxon>Dikarya</taxon>
        <taxon>Ascomycota</taxon>
        <taxon>Pezizomycotina</taxon>
        <taxon>Eurotiomycetes</taxon>
        <taxon>Chaetothyriomycetidae</taxon>
        <taxon>Chaetothyriales</taxon>
        <taxon>Herpotrichiellaceae</taxon>
        <taxon>Exophiala</taxon>
    </lineage>
</organism>
<dbReference type="InterPro" id="IPR021827">
    <property type="entry name" value="Nup186/Nup192/Nup205"/>
</dbReference>
<proteinExistence type="inferred from homology"/>
<dbReference type="OMA" id="WSQMFAE"/>
<sequence length="1676" mass="185874">MESLERLQALHADLTAFTEGRLANIERLVDELNASVDDFKKLLDRPTPSAADRDQYNNGKISVDDQEYGINDEFKHISRAIGTTLDLDEVEAGRLLIQTQADPSTSSQSVITDVVSAFHNRRDLLLQSFRITCQQSLNHELDELVQSAFGNIVTQVLDIASGIHGNGHAFTRKCIDSLNALERFQARIADALQSRAILGDPRGPEFYATFEFQKESLFKQHEALGSILAYLFDGNYASPEELRKLNEIVKQWPRMDFNLIHYLPAFSSAFRTLGSLDGTNQTEAESLNRALGDLPKDPSPIRPFRAALVLWWTVEYSGRFRDLADDPTSDQRGLVVKAALKDDALECLLSMCVAVDSDSWRHPARQELVALLLSDGSAISLDGDQTSSYFALHLMEALESFVEAFITNMPDSIRRLKAEEDDQRLNQLMAIQEGLPIDPRHGIESRLHLEAFLVLISFAFQQRPEAAAQWWEDPDNNLYGFLQWASMRQTVPRVSAFCEVLCSISEDQESAEAAHKFLLDVSLPTASRGRRNPSMNYAQIFAELQLYATKVHERTTSSQLPNNPKAAPTEMNELESPVMLSGYLRLLAHLCRLQSGTRQYILENVSVSFPQSLLILSSGPIPNYMRASIFATLAALLTDKTLQVASDMWRTLDDWGARGHDSFRTSGNQSASPHKASLAFLNGTLGSIALSFDQYDAFVVLLRDLIAPLPSTSVGADRLPFPADLGASYRSIGIEPYVDFVCGHIISRRLPELSDDTQRAIGSFHCLDFIAVGLEGFNEDHLAILDRSATARDGPQDTQGPAFYAQASPFARLVQWILSADVIKFITSLFRVPIDTIEGTLPDSPLLMGLQRSIDIVNRVLDLQPTYFDIVKPLLQSRQATDRQIRASIGSIEEAFISNPDVLLGLCQFAASSHADLSLRSLALLQKLSSSTKINGYPSLIETTHTRPRRLVDAFGSYPAFELELVAQNLSARLQVTFRELEDGFGSLGYLSKDGILAFFNACLETVPNSPNLAHLLLGFDRIGEALFISDNINDGTAVLNAITSLAQEYPVDDGMSLTFWLLHLKTAAFNVLRHLWTASLSKTVVIGQLRRIHFLQAQYVSMPVISQTTLWDGFSVLQKDRFWYATSAEALAKYLDFRSALFNYTETELRAASSEQLSTTLRQALSTLQGRTTDTDGSIINHADVFSFFDFLDLDLSASFDIVTKFWSDVDFDTFLTDPAEDSPSLYNLGLCREWLNASKVDLLQRSTETSSTRQAEIELDIIEESDAIIATLEARNRAVIVHKARADALHEYMKLIVAIIETCPLDPPAKTQFVLRMLQIMLPKLDAYITDNLGDVVELAKAADALLFSLSETSGGGIQPHLDNLVTEKLFQLFRASIEGISASESNTQLRSTFYSICSQYLSRILISQASGVTVNAKARRNAMDCVRSSSQRLVQLLCDDADDGVDACRINAFNLLSLLTSLARMEKSSFVLNAIVKANALEILIDPIKYISKDFEEADPAHRSYLLAIFEARILLLLQISRSREGAGALLDSGLVGAVRDTRLFNADPDLGLALSTSMDDEPVTAISTTAQSALRSYYTLTSSTLRVLLSTFASRGLQNEQIQYQARSFLTDYRQNVVGFFKKHLGVNGKIDQESRPLIADCVRCYTGLATLCGFVDFEDGSSLEPRAGGFS</sequence>
<evidence type="ECO:0000313" key="5">
    <source>
        <dbReference type="EMBL" id="KIV93244.1"/>
    </source>
</evidence>
<accession>A0A0D1ZHE8</accession>
<keyword evidence="6" id="KW-1185">Reference proteome</keyword>
<dbReference type="Pfam" id="PF11894">
    <property type="entry name" value="Nup192"/>
    <property type="match status" value="1"/>
</dbReference>
<dbReference type="PANTHER" id="PTHR31344">
    <property type="entry name" value="NUCLEAR PORE COMPLEX PROTEIN NUP205"/>
    <property type="match status" value="1"/>
</dbReference>
<dbReference type="HOGENOM" id="CLU_002778_0_0_1"/>
<evidence type="ECO:0000256" key="2">
    <source>
        <dbReference type="ARBA" id="ARBA00005892"/>
    </source>
</evidence>
<dbReference type="RefSeq" id="XP_016224818.1">
    <property type="nucleotide sequence ID" value="XM_016369030.1"/>
</dbReference>